<sequence>MKTKKLNFFERFLNFFENVGNKMPDPVTLSFILCILVIIISKFVATTGISAIHPKSGETLLAVDLLTKTGFQKIFTSIISNFQGFPPLGVVLVTMFGAGVAEKTGFMEELLKVTTVKIPKPLVTACILFIGILANAAGDAGFIILPPLAAIIFISLKRHPLVGMLAAYAGVAAGFAANIFISISDVLAATFTIPAAQILDKNYTGTVAMNFYFLFVSTFVLVITGVFVTEKIIAPRFEGVEYDYHDEKIKDALDEDTRKKALKYSLISLGIFSVIVILLCIGDNAFFRDPETGSLTSSSSILMKSIVLLVTLAFFIPGVVYGIIVKKIRTDKDLVHLMGQSMSDMGLYIVLAFASAQFLAFFNESNLASIFSIKGAEGLKNLGISGIPLMILFIILSSVINLFIGSASAKWAIMAPIFVPMFMLLGYNPALIQMAYRIGDSVTNPLSPLFPYFPILLAVARKYDKKAGLGTLISNMIPYSLFFGIVWTLLLILFIIFNIPLGPDAGIHYSF</sequence>
<feature type="transmembrane region" description="Helical" evidence="1">
    <location>
        <begin position="345"/>
        <end position="362"/>
    </location>
</feature>
<feature type="transmembrane region" description="Helical" evidence="1">
    <location>
        <begin position="306"/>
        <end position="324"/>
    </location>
</feature>
<dbReference type="KEGG" id="str:Sterm_0018"/>
<keyword evidence="1" id="KW-0472">Membrane</keyword>
<dbReference type="STRING" id="526218.Sterm_0018"/>
<evidence type="ECO:0000313" key="2">
    <source>
        <dbReference type="EMBL" id="ACZ06906.1"/>
    </source>
</evidence>
<dbReference type="RefSeq" id="WP_012859506.1">
    <property type="nucleotide sequence ID" value="NC_013517.1"/>
</dbReference>
<feature type="transmembrane region" description="Helical" evidence="1">
    <location>
        <begin position="382"/>
        <end position="404"/>
    </location>
</feature>
<dbReference type="eggNOG" id="COG2978">
    <property type="taxonomic scope" value="Bacteria"/>
</dbReference>
<dbReference type="GO" id="GO:1902604">
    <property type="term" value="P:p-aminobenzoyl-glutamate transmembrane transport"/>
    <property type="evidence" value="ECO:0007669"/>
    <property type="project" value="InterPro"/>
</dbReference>
<evidence type="ECO:0000313" key="3">
    <source>
        <dbReference type="Proteomes" id="UP000000845"/>
    </source>
</evidence>
<feature type="transmembrane region" description="Helical" evidence="1">
    <location>
        <begin position="411"/>
        <end position="430"/>
    </location>
</feature>
<dbReference type="EMBL" id="CP001739">
    <property type="protein sequence ID" value="ACZ06906.1"/>
    <property type="molecule type" value="Genomic_DNA"/>
</dbReference>
<feature type="transmembrane region" description="Helical" evidence="1">
    <location>
        <begin position="481"/>
        <end position="501"/>
    </location>
</feature>
<reference evidence="3" key="1">
    <citation type="submission" date="2009-09" db="EMBL/GenBank/DDBJ databases">
        <title>The complete chromosome of Sebaldella termitidis ATCC 33386.</title>
        <authorList>
            <consortium name="US DOE Joint Genome Institute (JGI-PGF)"/>
            <person name="Lucas S."/>
            <person name="Copeland A."/>
            <person name="Lapidus A."/>
            <person name="Glavina del Rio T."/>
            <person name="Dalin E."/>
            <person name="Tice H."/>
            <person name="Bruce D."/>
            <person name="Goodwin L."/>
            <person name="Pitluck S."/>
            <person name="Kyrpides N."/>
            <person name="Mavromatis K."/>
            <person name="Ivanova N."/>
            <person name="Mikhailova N."/>
            <person name="Sims D."/>
            <person name="Meincke L."/>
            <person name="Brettin T."/>
            <person name="Detter J.C."/>
            <person name="Han C."/>
            <person name="Larimer F."/>
            <person name="Land M."/>
            <person name="Hauser L."/>
            <person name="Markowitz V."/>
            <person name="Cheng J.F."/>
            <person name="Hugenholtz P."/>
            <person name="Woyke T."/>
            <person name="Wu D."/>
            <person name="Eisen J.A."/>
        </authorList>
    </citation>
    <scope>NUCLEOTIDE SEQUENCE [LARGE SCALE GENOMIC DNA]</scope>
    <source>
        <strain evidence="3">ATCC 33386 / NCTC 11300</strain>
    </source>
</reference>
<dbReference type="Proteomes" id="UP000000845">
    <property type="component" value="Chromosome"/>
</dbReference>
<keyword evidence="3" id="KW-1185">Reference proteome</keyword>
<protein>
    <submittedName>
        <fullName evidence="2">AbgT putative transporter</fullName>
    </submittedName>
</protein>
<feature type="transmembrane region" description="Helical" evidence="1">
    <location>
        <begin position="29"/>
        <end position="53"/>
    </location>
</feature>
<feature type="transmembrane region" description="Helical" evidence="1">
    <location>
        <begin position="74"/>
        <end position="101"/>
    </location>
</feature>
<name>D1AIU4_SEBTE</name>
<reference evidence="2 3" key="2">
    <citation type="journal article" date="2010" name="Stand. Genomic Sci.">
        <title>Complete genome sequence of Sebaldella termitidis type strain (NCTC 11300).</title>
        <authorList>
            <person name="Harmon-Smith M."/>
            <person name="Celia L."/>
            <person name="Chertkov O."/>
            <person name="Lapidus A."/>
            <person name="Copeland A."/>
            <person name="Glavina Del Rio T."/>
            <person name="Nolan M."/>
            <person name="Lucas S."/>
            <person name="Tice H."/>
            <person name="Cheng J.F."/>
            <person name="Han C."/>
            <person name="Detter J.C."/>
            <person name="Bruce D."/>
            <person name="Goodwin L."/>
            <person name="Pitluck S."/>
            <person name="Pati A."/>
            <person name="Liolios K."/>
            <person name="Ivanova N."/>
            <person name="Mavromatis K."/>
            <person name="Mikhailova N."/>
            <person name="Chen A."/>
            <person name="Palaniappan K."/>
            <person name="Land M."/>
            <person name="Hauser L."/>
            <person name="Chang Y.J."/>
            <person name="Jeffries C.D."/>
            <person name="Brettin T."/>
            <person name="Goker M."/>
            <person name="Beck B."/>
            <person name="Bristow J."/>
            <person name="Eisen J.A."/>
            <person name="Markowitz V."/>
            <person name="Hugenholtz P."/>
            <person name="Kyrpides N.C."/>
            <person name="Klenk H.P."/>
            <person name="Chen F."/>
        </authorList>
    </citation>
    <scope>NUCLEOTIDE SEQUENCE [LARGE SCALE GENOMIC DNA]</scope>
    <source>
        <strain evidence="3">ATCC 33386 / NCTC 11300</strain>
    </source>
</reference>
<keyword evidence="1" id="KW-0812">Transmembrane</keyword>
<feature type="transmembrane region" description="Helical" evidence="1">
    <location>
        <begin position="166"/>
        <end position="191"/>
    </location>
</feature>
<dbReference type="PANTHER" id="PTHR30282:SF0">
    <property type="entry name" value="P-AMINOBENZOYL-GLUTAMATE TRANSPORT PROTEIN"/>
    <property type="match status" value="1"/>
</dbReference>
<dbReference type="PANTHER" id="PTHR30282">
    <property type="entry name" value="P-AMINOBENZOYL GLUTAMATE TRANSPORTER"/>
    <property type="match status" value="1"/>
</dbReference>
<accession>D1AIU4</accession>
<dbReference type="AlphaFoldDB" id="D1AIU4"/>
<proteinExistence type="predicted"/>
<feature type="transmembrane region" description="Helical" evidence="1">
    <location>
        <begin position="121"/>
        <end position="154"/>
    </location>
</feature>
<dbReference type="InterPro" id="IPR004697">
    <property type="entry name" value="AbgT"/>
</dbReference>
<gene>
    <name evidence="2" type="ordered locus">Sterm_0018</name>
</gene>
<feature type="transmembrane region" description="Helical" evidence="1">
    <location>
        <begin position="211"/>
        <end position="229"/>
    </location>
</feature>
<keyword evidence="1" id="KW-1133">Transmembrane helix</keyword>
<dbReference type="GO" id="GO:0015558">
    <property type="term" value="F:secondary active p-aminobenzoyl-glutamate transmembrane transporter activity"/>
    <property type="evidence" value="ECO:0007669"/>
    <property type="project" value="InterPro"/>
</dbReference>
<dbReference type="Pfam" id="PF03806">
    <property type="entry name" value="ABG_transport"/>
    <property type="match status" value="1"/>
</dbReference>
<evidence type="ECO:0000256" key="1">
    <source>
        <dbReference type="SAM" id="Phobius"/>
    </source>
</evidence>
<feature type="transmembrane region" description="Helical" evidence="1">
    <location>
        <begin position="442"/>
        <end position="460"/>
    </location>
</feature>
<organism evidence="2 3">
    <name type="scientific">Sebaldella termitidis (strain ATCC 33386 / NCTC 11300)</name>
    <dbReference type="NCBI Taxonomy" id="526218"/>
    <lineage>
        <taxon>Bacteria</taxon>
        <taxon>Fusobacteriati</taxon>
        <taxon>Fusobacteriota</taxon>
        <taxon>Fusobacteriia</taxon>
        <taxon>Fusobacteriales</taxon>
        <taxon>Leptotrichiaceae</taxon>
        <taxon>Sebaldella</taxon>
    </lineage>
</organism>
<feature type="transmembrane region" description="Helical" evidence="1">
    <location>
        <begin position="266"/>
        <end position="286"/>
    </location>
</feature>
<dbReference type="HOGENOM" id="CLU_040132_0_0_0"/>